<keyword evidence="2" id="KW-0808">Transferase</keyword>
<dbReference type="KEGG" id="bfm:BP422_14180"/>
<feature type="domain" description="N-acetyltransferase" evidence="1">
    <location>
        <begin position="2"/>
        <end position="157"/>
    </location>
</feature>
<dbReference type="GO" id="GO:0016747">
    <property type="term" value="F:acyltransferase activity, transferring groups other than amino-acyl groups"/>
    <property type="evidence" value="ECO:0007669"/>
    <property type="project" value="InterPro"/>
</dbReference>
<reference evidence="2 3" key="1">
    <citation type="submission" date="2016-11" db="EMBL/GenBank/DDBJ databases">
        <authorList>
            <person name="Jaros S."/>
            <person name="Januszkiewicz K."/>
            <person name="Wedrychowicz H."/>
        </authorList>
    </citation>
    <scope>NUCLEOTIDE SEQUENCE [LARGE SCALE GENOMIC DNA]</scope>
    <source>
        <strain evidence="2 3">NF2</strain>
    </source>
</reference>
<dbReference type="EMBL" id="CP018145">
    <property type="protein sequence ID" value="ASJ54611.1"/>
    <property type="molecule type" value="Genomic_DNA"/>
</dbReference>
<name>A0A220MHT5_9BACL</name>
<dbReference type="InterPro" id="IPR000182">
    <property type="entry name" value="GNAT_dom"/>
</dbReference>
<dbReference type="Gene3D" id="3.40.630.30">
    <property type="match status" value="1"/>
</dbReference>
<accession>A0A220MHT5</accession>
<gene>
    <name evidence="2" type="ORF">BP422_14180</name>
</gene>
<dbReference type="Proteomes" id="UP000197781">
    <property type="component" value="Chromosome"/>
</dbReference>
<dbReference type="RefSeq" id="WP_088908340.1">
    <property type="nucleotide sequence ID" value="NZ_CP018145.1"/>
</dbReference>
<dbReference type="PROSITE" id="PS51186">
    <property type="entry name" value="GNAT"/>
    <property type="match status" value="1"/>
</dbReference>
<dbReference type="CDD" id="cd04301">
    <property type="entry name" value="NAT_SF"/>
    <property type="match status" value="1"/>
</dbReference>
<dbReference type="AlphaFoldDB" id="A0A220MHT5"/>
<sequence length="158" mass="18349">MVHTRPFEYEQDEAFIWELYCSTRTEEMALWGWSESDKLAFLQSQFIMQQKSYQMQFPAQHHQIILRSAQPIGRMITDASGDALHLVDISLLPAYRGQGVGSGMIGDLQKEAQAFQLPIRLRVLQGNPAFRLYERLHFIVTDSTGLYIQMEWQPLLQK</sequence>
<dbReference type="Pfam" id="PF00583">
    <property type="entry name" value="Acetyltransf_1"/>
    <property type="match status" value="1"/>
</dbReference>
<dbReference type="SUPFAM" id="SSF55729">
    <property type="entry name" value="Acyl-CoA N-acyltransferases (Nat)"/>
    <property type="match status" value="1"/>
</dbReference>
<proteinExistence type="predicted"/>
<evidence type="ECO:0000259" key="1">
    <source>
        <dbReference type="PROSITE" id="PS51186"/>
    </source>
</evidence>
<evidence type="ECO:0000313" key="3">
    <source>
        <dbReference type="Proteomes" id="UP000197781"/>
    </source>
</evidence>
<evidence type="ECO:0000313" key="2">
    <source>
        <dbReference type="EMBL" id="ASJ54611.1"/>
    </source>
</evidence>
<protein>
    <submittedName>
        <fullName evidence="2">GNAT family N-acetyltransferase</fullName>
    </submittedName>
</protein>
<organism evidence="2 3">
    <name type="scientific">Brevibacillus formosus</name>
    <dbReference type="NCBI Taxonomy" id="54913"/>
    <lineage>
        <taxon>Bacteria</taxon>
        <taxon>Bacillati</taxon>
        <taxon>Bacillota</taxon>
        <taxon>Bacilli</taxon>
        <taxon>Bacillales</taxon>
        <taxon>Paenibacillaceae</taxon>
        <taxon>Brevibacillus</taxon>
    </lineage>
</organism>
<dbReference type="InterPro" id="IPR016181">
    <property type="entry name" value="Acyl_CoA_acyltransferase"/>
</dbReference>